<evidence type="ECO:0000313" key="2">
    <source>
        <dbReference type="Proteomes" id="UP001492380"/>
    </source>
</evidence>
<dbReference type="EMBL" id="JBBWRZ010000007">
    <property type="protein sequence ID" value="KAK8232524.1"/>
    <property type="molecule type" value="Genomic_DNA"/>
</dbReference>
<proteinExistence type="predicted"/>
<protein>
    <submittedName>
        <fullName evidence="1">Uncharacterized protein</fullName>
    </submittedName>
</protein>
<accession>A0ABR1YL62</accession>
<evidence type="ECO:0000313" key="1">
    <source>
        <dbReference type="EMBL" id="KAK8232524.1"/>
    </source>
</evidence>
<keyword evidence="2" id="KW-1185">Reference proteome</keyword>
<name>A0ABR1YL62_9PEZI</name>
<comment type="caution">
    <text evidence="1">The sequence shown here is derived from an EMBL/GenBank/DDBJ whole genome shotgun (WGS) entry which is preliminary data.</text>
</comment>
<gene>
    <name evidence="1" type="ORF">HDK90DRAFT_313478</name>
</gene>
<sequence length="213" mass="23396">MDICTAVRCCSGATYLLTCLPTSQSVRSTPHMRLLIGRHGDRWQPSHWTRPCRLGCRTGRTQYMAIAHLARPDHAGGVYLRFTLLAEPWRWMATLNGGWVVVSAFLYVHPYICRARRGGGGSQQNVQLTCTSAPGRLAARERARGSAAQPSPALLGAASQYLATRCDSSALVDWCGRVVELLDGLIAVRIGARKEEEARPLLRAHNYVTAPAR</sequence>
<organism evidence="1 2">
    <name type="scientific">Phyllosticta capitalensis</name>
    <dbReference type="NCBI Taxonomy" id="121624"/>
    <lineage>
        <taxon>Eukaryota</taxon>
        <taxon>Fungi</taxon>
        <taxon>Dikarya</taxon>
        <taxon>Ascomycota</taxon>
        <taxon>Pezizomycotina</taxon>
        <taxon>Dothideomycetes</taxon>
        <taxon>Dothideomycetes incertae sedis</taxon>
        <taxon>Botryosphaeriales</taxon>
        <taxon>Phyllostictaceae</taxon>
        <taxon>Phyllosticta</taxon>
    </lineage>
</organism>
<dbReference type="Proteomes" id="UP001492380">
    <property type="component" value="Unassembled WGS sequence"/>
</dbReference>
<reference evidence="1 2" key="1">
    <citation type="submission" date="2024-04" db="EMBL/GenBank/DDBJ databases">
        <title>Phyllosticta paracitricarpa is synonymous to the EU quarantine fungus P. citricarpa based on phylogenomic analyses.</title>
        <authorList>
            <consortium name="Lawrence Berkeley National Laboratory"/>
            <person name="Van Ingen-Buijs V.A."/>
            <person name="Van Westerhoven A.C."/>
            <person name="Haridas S."/>
            <person name="Skiadas P."/>
            <person name="Martin F."/>
            <person name="Groenewald J.Z."/>
            <person name="Crous P.W."/>
            <person name="Seidl M.F."/>
        </authorList>
    </citation>
    <scope>NUCLEOTIDE SEQUENCE [LARGE SCALE GENOMIC DNA]</scope>
    <source>
        <strain evidence="1 2">CBS 123374</strain>
    </source>
</reference>